<dbReference type="InterPro" id="IPR013098">
    <property type="entry name" value="Ig_I-set"/>
</dbReference>
<reference evidence="5" key="3">
    <citation type="journal article" date="2014" name="Nature">
        <title>Elephant shark genome provides unique insights into gnathostome evolution.</title>
        <authorList>
            <consortium name="International Elephant Shark Genome Sequencing Consortium"/>
            <person name="Venkatesh B."/>
            <person name="Lee A.P."/>
            <person name="Ravi V."/>
            <person name="Maurya A.K."/>
            <person name="Lian M.M."/>
            <person name="Swann J.B."/>
            <person name="Ohta Y."/>
            <person name="Flajnik M.F."/>
            <person name="Sutoh Y."/>
            <person name="Kasahara M."/>
            <person name="Hoon S."/>
            <person name="Gangu V."/>
            <person name="Roy S.W."/>
            <person name="Irimia M."/>
            <person name="Korzh V."/>
            <person name="Kondrychyn I."/>
            <person name="Lim Z.W."/>
            <person name="Tay B.H."/>
            <person name="Tohari S."/>
            <person name="Kong K.W."/>
            <person name="Ho S."/>
            <person name="Lorente-Galdos B."/>
            <person name="Quilez J."/>
            <person name="Marques-Bonet T."/>
            <person name="Raney B.J."/>
            <person name="Ingham P.W."/>
            <person name="Tay A."/>
            <person name="Hillier L.W."/>
            <person name="Minx P."/>
            <person name="Boehm T."/>
            <person name="Wilson R.K."/>
            <person name="Brenner S."/>
            <person name="Warren W.C."/>
        </authorList>
    </citation>
    <scope>NUCLEOTIDE SEQUENCE [LARGE SCALE GENOMIC DNA]</scope>
</reference>
<dbReference type="CDD" id="cd00099">
    <property type="entry name" value="IgV"/>
    <property type="match status" value="1"/>
</dbReference>
<evidence type="ECO:0000313" key="5">
    <source>
        <dbReference type="Proteomes" id="UP000314986"/>
    </source>
</evidence>
<evidence type="ECO:0000313" key="4">
    <source>
        <dbReference type="Ensembl" id="ENSCMIP00000000641.1"/>
    </source>
</evidence>
<dbReference type="InterPro" id="IPR003599">
    <property type="entry name" value="Ig_sub"/>
</dbReference>
<dbReference type="Proteomes" id="UP000314986">
    <property type="component" value="Unassembled WGS sequence"/>
</dbReference>
<dbReference type="Ensembl" id="ENSCMIT00000000689.1">
    <property type="protein sequence ID" value="ENSCMIP00000000641.1"/>
    <property type="gene ID" value="ENSCMIG00000000461.1"/>
</dbReference>
<dbReference type="PANTHER" id="PTHR14334">
    <property type="entry name" value="B-CELL ANTIGEN RECEPTOR COMPLEX-ASSOCIATED PROTEIN"/>
    <property type="match status" value="1"/>
</dbReference>
<dbReference type="GeneTree" id="ENSGT00970000197025"/>
<dbReference type="GO" id="GO:0009897">
    <property type="term" value="C:external side of plasma membrane"/>
    <property type="evidence" value="ECO:0007669"/>
    <property type="project" value="TreeGrafter"/>
</dbReference>
<dbReference type="InterPro" id="IPR007110">
    <property type="entry name" value="Ig-like_dom"/>
</dbReference>
<dbReference type="InParanoid" id="A0A4W3GBM1"/>
<dbReference type="AlphaFoldDB" id="A0A4W3GBM1"/>
<organism evidence="4 5">
    <name type="scientific">Callorhinchus milii</name>
    <name type="common">Ghost shark</name>
    <dbReference type="NCBI Taxonomy" id="7868"/>
    <lineage>
        <taxon>Eukaryota</taxon>
        <taxon>Metazoa</taxon>
        <taxon>Chordata</taxon>
        <taxon>Craniata</taxon>
        <taxon>Vertebrata</taxon>
        <taxon>Chondrichthyes</taxon>
        <taxon>Holocephali</taxon>
        <taxon>Chimaeriformes</taxon>
        <taxon>Callorhinchidae</taxon>
        <taxon>Callorhinchus</taxon>
    </lineage>
</organism>
<feature type="chain" id="PRO_5021426838" description="Ig-like domain-containing protein" evidence="2">
    <location>
        <begin position="19"/>
        <end position="163"/>
    </location>
</feature>
<keyword evidence="1" id="KW-0393">Immunoglobulin domain</keyword>
<dbReference type="GO" id="GO:0019815">
    <property type="term" value="C:B cell receptor complex"/>
    <property type="evidence" value="ECO:0007669"/>
    <property type="project" value="TreeGrafter"/>
</dbReference>
<sequence>QRSGCWRVLCFSVCLSLTQHPEHIAINTGENVKFSCNFPDTSIITTNWWKQGESEYLRIDHKKLFGQESAGEASLELLDVRHQDSGIYYCAAVTPGKTTVNGTGSHLTVYGKCRYKTENLTRFTKAEGLPELRPRWEGRVPQGQSNWCVFRWDLRGEREGREG</sequence>
<proteinExistence type="predicted"/>
<dbReference type="GO" id="GO:0050853">
    <property type="term" value="P:B cell receptor signaling pathway"/>
    <property type="evidence" value="ECO:0007669"/>
    <property type="project" value="TreeGrafter"/>
</dbReference>
<feature type="signal peptide" evidence="2">
    <location>
        <begin position="1"/>
        <end position="18"/>
    </location>
</feature>
<dbReference type="Pfam" id="PF07679">
    <property type="entry name" value="I-set"/>
    <property type="match status" value="1"/>
</dbReference>
<protein>
    <recommendedName>
        <fullName evidence="3">Ig-like domain-containing protein</fullName>
    </recommendedName>
</protein>
<dbReference type="InterPro" id="IPR036179">
    <property type="entry name" value="Ig-like_dom_sf"/>
</dbReference>
<reference evidence="4" key="4">
    <citation type="submission" date="2025-08" db="UniProtKB">
        <authorList>
            <consortium name="Ensembl"/>
        </authorList>
    </citation>
    <scope>IDENTIFICATION</scope>
</reference>
<dbReference type="InterPro" id="IPR013783">
    <property type="entry name" value="Ig-like_fold"/>
</dbReference>
<dbReference type="PROSITE" id="PS50835">
    <property type="entry name" value="IG_LIKE"/>
    <property type="match status" value="1"/>
</dbReference>
<dbReference type="SMART" id="SM00409">
    <property type="entry name" value="IG"/>
    <property type="match status" value="1"/>
</dbReference>
<keyword evidence="5" id="KW-1185">Reference proteome</keyword>
<dbReference type="PANTHER" id="PTHR14334:SF2">
    <property type="entry name" value="B-CELL ANTIGEN RECEPTOR COMPLEX-ASSOCIATED PROTEIN BETA CHAIN"/>
    <property type="match status" value="1"/>
</dbReference>
<keyword evidence="2" id="KW-0732">Signal</keyword>
<dbReference type="GO" id="GO:0030183">
    <property type="term" value="P:B cell differentiation"/>
    <property type="evidence" value="ECO:0007669"/>
    <property type="project" value="TreeGrafter"/>
</dbReference>
<reference evidence="5" key="2">
    <citation type="journal article" date="2007" name="PLoS Biol.">
        <title>Survey sequencing and comparative analysis of the elephant shark (Callorhinchus milii) genome.</title>
        <authorList>
            <person name="Venkatesh B."/>
            <person name="Kirkness E.F."/>
            <person name="Loh Y.H."/>
            <person name="Halpern A.L."/>
            <person name="Lee A.P."/>
            <person name="Johnson J."/>
            <person name="Dandona N."/>
            <person name="Viswanathan L.D."/>
            <person name="Tay A."/>
            <person name="Venter J.C."/>
            <person name="Strausberg R.L."/>
            <person name="Brenner S."/>
        </authorList>
    </citation>
    <scope>NUCLEOTIDE SEQUENCE [LARGE SCALE GENOMIC DNA]</scope>
</reference>
<evidence type="ECO:0000259" key="3">
    <source>
        <dbReference type="PROSITE" id="PS50835"/>
    </source>
</evidence>
<evidence type="ECO:0000256" key="2">
    <source>
        <dbReference type="SAM" id="SignalP"/>
    </source>
</evidence>
<reference evidence="5" key="1">
    <citation type="journal article" date="2006" name="Science">
        <title>Ancient noncoding elements conserved in the human genome.</title>
        <authorList>
            <person name="Venkatesh B."/>
            <person name="Kirkness E.F."/>
            <person name="Loh Y.H."/>
            <person name="Halpern A.L."/>
            <person name="Lee A.P."/>
            <person name="Johnson J."/>
            <person name="Dandona N."/>
            <person name="Viswanathan L.D."/>
            <person name="Tay A."/>
            <person name="Venter J.C."/>
            <person name="Strausberg R.L."/>
            <person name="Brenner S."/>
        </authorList>
    </citation>
    <scope>NUCLEOTIDE SEQUENCE [LARGE SCALE GENOMIC DNA]</scope>
</reference>
<reference evidence="4" key="5">
    <citation type="submission" date="2025-09" db="UniProtKB">
        <authorList>
            <consortium name="Ensembl"/>
        </authorList>
    </citation>
    <scope>IDENTIFICATION</scope>
</reference>
<feature type="domain" description="Ig-like" evidence="3">
    <location>
        <begin position="15"/>
        <end position="101"/>
    </location>
</feature>
<dbReference type="Gene3D" id="2.60.40.10">
    <property type="entry name" value="Immunoglobulins"/>
    <property type="match status" value="1"/>
</dbReference>
<evidence type="ECO:0000256" key="1">
    <source>
        <dbReference type="ARBA" id="ARBA00023319"/>
    </source>
</evidence>
<accession>A0A4W3GBM1</accession>
<name>A0A4W3GBM1_CALMI</name>
<dbReference type="SUPFAM" id="SSF48726">
    <property type="entry name" value="Immunoglobulin"/>
    <property type="match status" value="1"/>
</dbReference>